<organism evidence="1 2">
    <name type="scientific">Candidatus Regiella insecticola LSR1</name>
    <dbReference type="NCBI Taxonomy" id="663321"/>
    <lineage>
        <taxon>Bacteria</taxon>
        <taxon>Pseudomonadati</taxon>
        <taxon>Pseudomonadota</taxon>
        <taxon>Gammaproteobacteria</taxon>
        <taxon>Enterobacterales</taxon>
        <taxon>Enterobacteriaceae</taxon>
        <taxon>aphid secondary symbionts</taxon>
        <taxon>Candidatus Regiella</taxon>
    </lineage>
</organism>
<proteinExistence type="predicted"/>
<gene>
    <name evidence="1" type="ORF">REG_1889</name>
</gene>
<dbReference type="STRING" id="663321.REG_1889"/>
<protein>
    <submittedName>
        <fullName evidence="1">Putative isoprenoid biosynthesis protein</fullName>
    </submittedName>
</protein>
<dbReference type="AlphaFoldDB" id="E0WUY3"/>
<dbReference type="InterPro" id="IPR029062">
    <property type="entry name" value="Class_I_gatase-like"/>
</dbReference>
<dbReference type="eggNOG" id="COG3155">
    <property type="taxonomic scope" value="Bacteria"/>
</dbReference>
<dbReference type="PANTHER" id="PTHR10224:SF12">
    <property type="entry name" value="GLYOXALASE ELBB"/>
    <property type="match status" value="1"/>
</dbReference>
<evidence type="ECO:0000313" key="2">
    <source>
        <dbReference type="Proteomes" id="UP000005726"/>
    </source>
</evidence>
<dbReference type="Proteomes" id="UP000005726">
    <property type="component" value="Unassembled WGS sequence"/>
</dbReference>
<reference evidence="1" key="1">
    <citation type="journal article" date="2009" name="Environ. Microbiol.">
        <title>Dynamics of genome evolution in facultative symbionts of aphids.</title>
        <authorList>
            <person name="Degnan P.H."/>
            <person name="Leonardo T.E."/>
            <person name="Cass B.N."/>
            <person name="Hurwitz B."/>
            <person name="Stern D."/>
            <person name="Gibbs R.A."/>
            <person name="Richards S."/>
            <person name="Moran N.A."/>
        </authorList>
    </citation>
    <scope>NUCLEOTIDE SEQUENCE [LARGE SCALE GENOMIC DNA]</scope>
    <source>
        <strain evidence="1">LSR1</strain>
    </source>
</reference>
<dbReference type="Gene3D" id="3.40.50.880">
    <property type="match status" value="1"/>
</dbReference>
<dbReference type="NCBIfam" id="NF008747">
    <property type="entry name" value="PRK11780.1"/>
    <property type="match status" value="1"/>
</dbReference>
<dbReference type="HOGENOM" id="CLU_072952_1_0_6"/>
<dbReference type="SUPFAM" id="SSF52317">
    <property type="entry name" value="Class I glutamine amidotransferase-like"/>
    <property type="match status" value="1"/>
</dbReference>
<dbReference type="PANTHER" id="PTHR10224">
    <property type="entry name" value="ES1 PROTEIN HOMOLOG, MITOCHONDRIAL"/>
    <property type="match status" value="1"/>
</dbReference>
<evidence type="ECO:0000313" key="1">
    <source>
        <dbReference type="EMBL" id="EFL91185.1"/>
    </source>
</evidence>
<accession>E0WUY3</accession>
<keyword evidence="2" id="KW-1185">Reference proteome</keyword>
<dbReference type="EMBL" id="GL379718">
    <property type="protein sequence ID" value="EFL91185.1"/>
    <property type="molecule type" value="Genomic_DNA"/>
</dbReference>
<name>E0WUY3_9ENTR</name>
<sequence>MDTDKKVAVILSGCGVYDGAEINEVVLTLLSLEENEIQYQCFAPDIDQHHVFNHCTGKEVTERRNVLVESARIVRGNIKSLNECKANEFAAMIVPGGFGVAKNLSDFAFKGANVKVEKVFLTICEAFKNSKKPVGFMCIAPVLLSKIYGKGVILTVGNDKDTIAAISTMGGEHKVSTVNEIVFDEKK</sequence>